<dbReference type="EMBL" id="CAXAMM010035581">
    <property type="protein sequence ID" value="CAK9074535.1"/>
    <property type="molecule type" value="Genomic_DNA"/>
</dbReference>
<feature type="region of interest" description="Disordered" evidence="1">
    <location>
        <begin position="53"/>
        <end position="85"/>
    </location>
</feature>
<feature type="non-terminal residue" evidence="2">
    <location>
        <position position="1"/>
    </location>
</feature>
<name>A0ABP0PEW0_9DINO</name>
<proteinExistence type="predicted"/>
<evidence type="ECO:0000313" key="3">
    <source>
        <dbReference type="Proteomes" id="UP001642464"/>
    </source>
</evidence>
<keyword evidence="3" id="KW-1185">Reference proteome</keyword>
<comment type="caution">
    <text evidence="2">The sequence shown here is derived from an EMBL/GenBank/DDBJ whole genome shotgun (WGS) entry which is preliminary data.</text>
</comment>
<protein>
    <submittedName>
        <fullName evidence="2">5'-cyclic nucleotide phosphodiesterase 1B (Cam-PDE 1B)</fullName>
    </submittedName>
</protein>
<gene>
    <name evidence="2" type="ORF">SCF082_LOCUS36289</name>
</gene>
<feature type="region of interest" description="Disordered" evidence="1">
    <location>
        <begin position="1"/>
        <end position="25"/>
    </location>
</feature>
<accession>A0ABP0PEW0</accession>
<organism evidence="2 3">
    <name type="scientific">Durusdinium trenchii</name>
    <dbReference type="NCBI Taxonomy" id="1381693"/>
    <lineage>
        <taxon>Eukaryota</taxon>
        <taxon>Sar</taxon>
        <taxon>Alveolata</taxon>
        <taxon>Dinophyceae</taxon>
        <taxon>Suessiales</taxon>
        <taxon>Symbiodiniaceae</taxon>
        <taxon>Durusdinium</taxon>
    </lineage>
</organism>
<dbReference type="Proteomes" id="UP001642464">
    <property type="component" value="Unassembled WGS sequence"/>
</dbReference>
<reference evidence="2 3" key="1">
    <citation type="submission" date="2024-02" db="EMBL/GenBank/DDBJ databases">
        <authorList>
            <person name="Chen Y."/>
            <person name="Shah S."/>
            <person name="Dougan E. K."/>
            <person name="Thang M."/>
            <person name="Chan C."/>
        </authorList>
    </citation>
    <scope>NUCLEOTIDE SEQUENCE [LARGE SCALE GENOMIC DNA]</scope>
</reference>
<feature type="non-terminal residue" evidence="2">
    <location>
        <position position="85"/>
    </location>
</feature>
<evidence type="ECO:0000256" key="1">
    <source>
        <dbReference type="SAM" id="MobiDB-lite"/>
    </source>
</evidence>
<sequence length="85" mass="9469">PLVEVRGGDRAGVPRRALPQQHACGGRHDDDALLPLIFQHVLDLPYRALDVPHGRRVPRRRPRRGQQHVPRQGAVAGGAPLQRQE</sequence>
<feature type="compositionally biased region" description="Basic residues" evidence="1">
    <location>
        <begin position="54"/>
        <end position="66"/>
    </location>
</feature>
<evidence type="ECO:0000313" key="2">
    <source>
        <dbReference type="EMBL" id="CAK9074535.1"/>
    </source>
</evidence>